<dbReference type="Pfam" id="PF09776">
    <property type="entry name" value="Mitoc_L55"/>
    <property type="match status" value="1"/>
</dbReference>
<evidence type="ECO:0000313" key="1">
    <source>
        <dbReference type="EMBL" id="CAG5129559.1"/>
    </source>
</evidence>
<comment type="caution">
    <text evidence="1">The sequence shown here is derived from an EMBL/GenBank/DDBJ whole genome shotgun (WGS) entry which is preliminary data.</text>
</comment>
<dbReference type="AlphaFoldDB" id="A0A8S3ZJR7"/>
<dbReference type="PANTHER" id="PTHR34095:SF1">
    <property type="entry name" value="LARGE RIBOSOMAL SUBUNIT PROTEIN ML55"/>
    <property type="match status" value="1"/>
</dbReference>
<dbReference type="InterPro" id="IPR044884">
    <property type="entry name" value="Ribosomal_mL55_sf"/>
</dbReference>
<proteinExistence type="predicted"/>
<reference evidence="1" key="1">
    <citation type="submission" date="2021-04" db="EMBL/GenBank/DDBJ databases">
        <authorList>
            <consortium name="Molecular Ecology Group"/>
        </authorList>
    </citation>
    <scope>NUCLEOTIDE SEQUENCE</scope>
</reference>
<evidence type="ECO:0008006" key="3">
    <source>
        <dbReference type="Google" id="ProtNLM"/>
    </source>
</evidence>
<evidence type="ECO:0000313" key="2">
    <source>
        <dbReference type="Proteomes" id="UP000678393"/>
    </source>
</evidence>
<accession>A0A8S3ZJR7</accession>
<protein>
    <recommendedName>
        <fullName evidence="3">39S ribosomal protein L55, mitochondrial</fullName>
    </recommendedName>
</protein>
<name>A0A8S3ZJR7_9EUPU</name>
<dbReference type="GO" id="GO:0005762">
    <property type="term" value="C:mitochondrial large ribosomal subunit"/>
    <property type="evidence" value="ECO:0007669"/>
    <property type="project" value="InterPro"/>
</dbReference>
<dbReference type="InterPro" id="IPR018615">
    <property type="entry name" value="Ribosomal_mL55"/>
</dbReference>
<dbReference type="OrthoDB" id="9986315at2759"/>
<dbReference type="GO" id="GO:0003735">
    <property type="term" value="F:structural constituent of ribosome"/>
    <property type="evidence" value="ECO:0007669"/>
    <property type="project" value="InterPro"/>
</dbReference>
<dbReference type="EMBL" id="CAJHNH020003558">
    <property type="protein sequence ID" value="CAG5129559.1"/>
    <property type="molecule type" value="Genomic_DNA"/>
</dbReference>
<sequence>MISRFGRNSIALPNRADNPVMPVRWRSNALSLTKVRRSCYPRMYPTMLVFPDGSTINVRYKEPRRIIKLPVDFSKLTEEEKKRVLTNRKPKQKLEKIEEFDESYDLSEYSKFFKS</sequence>
<dbReference type="PANTHER" id="PTHR34095">
    <property type="entry name" value="39S RIBOSOMAL PROTEIN L55, MITOCHONDRIAL"/>
    <property type="match status" value="1"/>
</dbReference>
<dbReference type="Gene3D" id="6.20.130.20">
    <property type="entry name" value="Mitochondrial ribosomal protein L55"/>
    <property type="match status" value="1"/>
</dbReference>
<organism evidence="1 2">
    <name type="scientific">Candidula unifasciata</name>
    <dbReference type="NCBI Taxonomy" id="100452"/>
    <lineage>
        <taxon>Eukaryota</taxon>
        <taxon>Metazoa</taxon>
        <taxon>Spiralia</taxon>
        <taxon>Lophotrochozoa</taxon>
        <taxon>Mollusca</taxon>
        <taxon>Gastropoda</taxon>
        <taxon>Heterobranchia</taxon>
        <taxon>Euthyneura</taxon>
        <taxon>Panpulmonata</taxon>
        <taxon>Eupulmonata</taxon>
        <taxon>Stylommatophora</taxon>
        <taxon>Helicina</taxon>
        <taxon>Helicoidea</taxon>
        <taxon>Geomitridae</taxon>
        <taxon>Candidula</taxon>
    </lineage>
</organism>
<dbReference type="Proteomes" id="UP000678393">
    <property type="component" value="Unassembled WGS sequence"/>
</dbReference>
<dbReference type="GO" id="GO:0006412">
    <property type="term" value="P:translation"/>
    <property type="evidence" value="ECO:0007669"/>
    <property type="project" value="TreeGrafter"/>
</dbReference>
<gene>
    <name evidence="1" type="ORF">CUNI_LOCUS15117</name>
</gene>
<keyword evidence="2" id="KW-1185">Reference proteome</keyword>